<name>A0AAQ4EG82_AMBAM</name>
<comment type="caution">
    <text evidence="1">The sequence shown here is derived from an EMBL/GenBank/DDBJ whole genome shotgun (WGS) entry which is preliminary data.</text>
</comment>
<reference evidence="1 2" key="1">
    <citation type="journal article" date="2023" name="Arcadia Sci">
        <title>De novo assembly of a long-read Amblyomma americanum tick genome.</title>
        <authorList>
            <person name="Chou S."/>
            <person name="Poskanzer K.E."/>
            <person name="Rollins M."/>
            <person name="Thuy-Boun P.S."/>
        </authorList>
    </citation>
    <scope>NUCLEOTIDE SEQUENCE [LARGE SCALE GENOMIC DNA]</scope>
    <source>
        <strain evidence="1">F_SG_1</strain>
        <tissue evidence="1">Salivary glands</tissue>
    </source>
</reference>
<dbReference type="Proteomes" id="UP001321473">
    <property type="component" value="Unassembled WGS sequence"/>
</dbReference>
<keyword evidence="2" id="KW-1185">Reference proteome</keyword>
<protein>
    <submittedName>
        <fullName evidence="1">Uncharacterized protein</fullName>
    </submittedName>
</protein>
<dbReference type="AlphaFoldDB" id="A0AAQ4EG82"/>
<dbReference type="EMBL" id="JARKHS020016420">
    <property type="protein sequence ID" value="KAK8773706.1"/>
    <property type="molecule type" value="Genomic_DNA"/>
</dbReference>
<accession>A0AAQ4EG82</accession>
<proteinExistence type="predicted"/>
<evidence type="ECO:0000313" key="1">
    <source>
        <dbReference type="EMBL" id="KAK8773706.1"/>
    </source>
</evidence>
<sequence>MSSATRQQLLDILVRASLQFGMPMFWSFYVGRHPFRPSENAIYMTLEHRFLEWIRDINALSAKGKESDYFRRCAEIVGKTGQSYSRMIEHVLNTHFDIADLVHVFWGEFNMPSFYNLSDPDLRRAVNGYLPDDSQLWPADEIVNLQPELFDKLNDTHLSKDGWREHFKLFLGAYVVWALSPMVSRYLTTSLLEDIGREGSEDNHRFFKCLEALEMVLPLVNWQLHREAMNHRAPTWKVLRLAIETTRIAARTSYGEGTAKRVHGITTRIGANAFNMTSTWEMLDNAYAYLPNDSHASFFKLYRKAARDTVTFFKQSLRRPHHNVFHVPGLTTSQLYRLLVGREVTVHSFLTSSPLYEPWHPVPVLTSLAGTVVSEQLVALLRFGLFHDSRFREYPWAMTDPALLRMTEDVNRLERLVNASGLLPDGSSHEHRELYMASMAAHIASRIQDIPELRGQLGDATAPSRGEQKMFPWVPPAKLFFYLLCFAECGTSGRMLQFRVRAAECVCSYAVTN</sequence>
<evidence type="ECO:0000313" key="2">
    <source>
        <dbReference type="Proteomes" id="UP001321473"/>
    </source>
</evidence>
<organism evidence="1 2">
    <name type="scientific">Amblyomma americanum</name>
    <name type="common">Lone star tick</name>
    <dbReference type="NCBI Taxonomy" id="6943"/>
    <lineage>
        <taxon>Eukaryota</taxon>
        <taxon>Metazoa</taxon>
        <taxon>Ecdysozoa</taxon>
        <taxon>Arthropoda</taxon>
        <taxon>Chelicerata</taxon>
        <taxon>Arachnida</taxon>
        <taxon>Acari</taxon>
        <taxon>Parasitiformes</taxon>
        <taxon>Ixodida</taxon>
        <taxon>Ixodoidea</taxon>
        <taxon>Ixodidae</taxon>
        <taxon>Amblyomminae</taxon>
        <taxon>Amblyomma</taxon>
    </lineage>
</organism>
<gene>
    <name evidence="1" type="ORF">V5799_011761</name>
</gene>